<dbReference type="AlphaFoldDB" id="A0A383DS02"/>
<dbReference type="EMBL" id="UINC01219567">
    <property type="protein sequence ID" value="SVE47089.1"/>
    <property type="molecule type" value="Genomic_DNA"/>
</dbReference>
<proteinExistence type="predicted"/>
<organism evidence="1">
    <name type="scientific">marine metagenome</name>
    <dbReference type="NCBI Taxonomy" id="408172"/>
    <lineage>
        <taxon>unclassified sequences</taxon>
        <taxon>metagenomes</taxon>
        <taxon>ecological metagenomes</taxon>
    </lineage>
</organism>
<reference evidence="1" key="1">
    <citation type="submission" date="2018-05" db="EMBL/GenBank/DDBJ databases">
        <authorList>
            <person name="Lanie J.A."/>
            <person name="Ng W.-L."/>
            <person name="Kazmierczak K.M."/>
            <person name="Andrzejewski T.M."/>
            <person name="Davidsen T.M."/>
            <person name="Wayne K.J."/>
            <person name="Tettelin H."/>
            <person name="Glass J.I."/>
            <person name="Rusch D."/>
            <person name="Podicherti R."/>
            <person name="Tsui H.-C.T."/>
            <person name="Winkler M.E."/>
        </authorList>
    </citation>
    <scope>NUCLEOTIDE SEQUENCE</scope>
</reference>
<evidence type="ECO:0000313" key="1">
    <source>
        <dbReference type="EMBL" id="SVE47089.1"/>
    </source>
</evidence>
<protein>
    <submittedName>
        <fullName evidence="1">Uncharacterized protein</fullName>
    </submittedName>
</protein>
<name>A0A383DS02_9ZZZZ</name>
<accession>A0A383DS02</accession>
<gene>
    <name evidence="1" type="ORF">METZ01_LOCUS499943</name>
</gene>
<sequence>MTNNVTQISDYQTEDTPTSNIFQTIEKTKADLEGETAEVIPFEKPEDDELSDDDIEFLWDEAVNQSFEIIDKSERPVEVLLLIANLVDDLIIRDVRISSILSAVKHGLELDEDRVAEMEAEAE</sequence>